<sequence>MANFATPAVKVAESSVAALRYLSVLPRTINRDAEAAYSAGFGTTVNVPLPVKAVANELSSSQRASRTPIAYNDLTRTYVPVTLDTQIYSAVRLPSDWQTWTLQDFENEVVKPQAQAVVDVLPVKIAKLMESIQAPQDNDPNAAPVAVTDMKATKLKADGSNLFAVLARLTRVLNARQVPFDNRYLAVGPAVGEILHANKDLANAAFSADQGDMLHEATIGRLFGLTVVEDPRLPQARAIAYQKDAFTMALRAADVPLGASFGASHAEDGFAIRQIADYDPDHTEDRSVLDAYFGAAVMDADRAVAVAIG</sequence>
<protein>
    <submittedName>
        <fullName evidence="1">Major capsid protein</fullName>
    </submittedName>
</protein>
<reference evidence="1" key="1">
    <citation type="journal article" date="2021" name="Proc. Natl. Acad. Sci. U.S.A.">
        <title>A Catalog of Tens of Thousands of Viruses from Human Metagenomes Reveals Hidden Associations with Chronic Diseases.</title>
        <authorList>
            <person name="Tisza M.J."/>
            <person name="Buck C.B."/>
        </authorList>
    </citation>
    <scope>NUCLEOTIDE SEQUENCE</scope>
    <source>
        <strain evidence="1">CtgaU3</strain>
    </source>
</reference>
<dbReference type="EMBL" id="BK016153">
    <property type="protein sequence ID" value="DAF98663.1"/>
    <property type="molecule type" value="Genomic_DNA"/>
</dbReference>
<evidence type="ECO:0000313" key="1">
    <source>
        <dbReference type="EMBL" id="DAF98663.1"/>
    </source>
</evidence>
<name>A0A8S5UVZ8_9CAUD</name>
<proteinExistence type="predicted"/>
<accession>A0A8S5UVZ8</accession>
<organism evidence="1">
    <name type="scientific">Siphoviridae sp. ctgaU3</name>
    <dbReference type="NCBI Taxonomy" id="2825609"/>
    <lineage>
        <taxon>Viruses</taxon>
        <taxon>Duplodnaviria</taxon>
        <taxon>Heunggongvirae</taxon>
        <taxon>Uroviricota</taxon>
        <taxon>Caudoviricetes</taxon>
    </lineage>
</organism>